<keyword evidence="4" id="KW-1185">Reference proteome</keyword>
<feature type="chain" id="PRO_5020472281" evidence="2">
    <location>
        <begin position="20"/>
        <end position="204"/>
    </location>
</feature>
<protein>
    <submittedName>
        <fullName evidence="3">Uncharacterized protein</fullName>
    </submittedName>
</protein>
<feature type="region of interest" description="Disordered" evidence="1">
    <location>
        <begin position="78"/>
        <end position="111"/>
    </location>
</feature>
<dbReference type="Proteomes" id="UP000268162">
    <property type="component" value="Unassembled WGS sequence"/>
</dbReference>
<feature type="signal peptide" evidence="2">
    <location>
        <begin position="1"/>
        <end position="19"/>
    </location>
</feature>
<evidence type="ECO:0000256" key="2">
    <source>
        <dbReference type="SAM" id="SignalP"/>
    </source>
</evidence>
<reference evidence="4" key="1">
    <citation type="journal article" date="2018" name="Nat. Microbiol.">
        <title>Leveraging single-cell genomics to expand the fungal tree of life.</title>
        <authorList>
            <person name="Ahrendt S.R."/>
            <person name="Quandt C.A."/>
            <person name="Ciobanu D."/>
            <person name="Clum A."/>
            <person name="Salamov A."/>
            <person name="Andreopoulos B."/>
            <person name="Cheng J.F."/>
            <person name="Woyke T."/>
            <person name="Pelin A."/>
            <person name="Henrissat B."/>
            <person name="Reynolds N.K."/>
            <person name="Benny G.L."/>
            <person name="Smith M.E."/>
            <person name="James T.Y."/>
            <person name="Grigoriev I.V."/>
        </authorList>
    </citation>
    <scope>NUCLEOTIDE SEQUENCE [LARGE SCALE GENOMIC DNA]</scope>
    <source>
        <strain evidence="4">RSA 468</strain>
    </source>
</reference>
<dbReference type="AlphaFoldDB" id="A0A4P9ZPP8"/>
<keyword evidence="2" id="KW-0732">Signal</keyword>
<evidence type="ECO:0000313" key="4">
    <source>
        <dbReference type="Proteomes" id="UP000268162"/>
    </source>
</evidence>
<organism evidence="3 4">
    <name type="scientific">Dimargaris cristalligena</name>
    <dbReference type="NCBI Taxonomy" id="215637"/>
    <lineage>
        <taxon>Eukaryota</taxon>
        <taxon>Fungi</taxon>
        <taxon>Fungi incertae sedis</taxon>
        <taxon>Zoopagomycota</taxon>
        <taxon>Kickxellomycotina</taxon>
        <taxon>Dimargaritomycetes</taxon>
        <taxon>Dimargaritales</taxon>
        <taxon>Dimargaritaceae</taxon>
        <taxon>Dimargaris</taxon>
    </lineage>
</organism>
<gene>
    <name evidence="3" type="ORF">BJ085DRAFT_41633</name>
</gene>
<evidence type="ECO:0000256" key="1">
    <source>
        <dbReference type="SAM" id="MobiDB-lite"/>
    </source>
</evidence>
<sequence>MKAQITLSLLTLAAMMVQAAPVIWTTAFSPISVPQYSDSYGRPDLDSMHQGSLSELDTAWNKLANYDMVSGAPISTVQPNAQLNESRRKNPLGLTVTTGFTKDKRMTPPNDYASQAARNEVFRFGSPDTDELGADISDTNAGYADASAPFHAGENQNAHKGKVPNYIPSTRQSGPLIIDSPSDYVASPVSLNDAEQIELALKDV</sequence>
<proteinExistence type="predicted"/>
<name>A0A4P9ZPP8_9FUNG</name>
<dbReference type="EMBL" id="ML002907">
    <property type="protein sequence ID" value="RKP35297.1"/>
    <property type="molecule type" value="Genomic_DNA"/>
</dbReference>
<accession>A0A4P9ZPP8</accession>
<evidence type="ECO:0000313" key="3">
    <source>
        <dbReference type="EMBL" id="RKP35297.1"/>
    </source>
</evidence>